<accession>A0A6L2KA98</accession>
<proteinExistence type="predicted"/>
<dbReference type="AlphaFoldDB" id="A0A6L2KA98"/>
<sequence length="607" mass="68630">MYGFKECSSCEALYNKSCGYSKGGFVDKFVRDKTPDSSQRAPHNCPKCGNPVDGQYCRQCALLRKKLKEVWFTICDENGIFEDFLNNSESSNDNTNVVNAPQEPFVFNQDPGKNSSQSPSHIDHHCCYECGDSLDGIFCQRCTCESCGNGAQIGYNCPSKVLIISNSEPCYNQNVDEFPQNFPSFHLTCYSGDENSFTYDSNLNFVDDSPNPPPQPLTNSYEFCGNNAHYGYDCPPQVPFFYNLEPCYNQDFNFPQNFKVPNNNILVVPVELAEYINTSSWNPPVFYNYDDDDDEDYTIAITPVLSTKEPVDSLIMEDEYLDTIPTMKSDEVRKYSVKDLVPIPSESEGIPDNMYDVPFRDNSPPLDISKDQFEDFFGSNDDSTSIDDDYFSIDDIDYVEASPPDSELVSLEEVKDDILHEKLLNIHLLIAKIESLNDNPTPDHVLNNHTEETSSGSTTTHVDYSLPEYDLFIFEIDPDQGELTSVVMEDILGEPRVHVPNVLPTHLTLMLDSNFIPPDDSLGFDLEVSFPSGTRNKIFDPGIFFEVQSKNFLSWDTFNISFICNPLYPLIETLLPFSSKNEDQVFNPGILSSNILSHRGKITFDFS</sequence>
<evidence type="ECO:0008006" key="2">
    <source>
        <dbReference type="Google" id="ProtNLM"/>
    </source>
</evidence>
<dbReference type="EMBL" id="BKCJ010002017">
    <property type="protein sequence ID" value="GEU45667.1"/>
    <property type="molecule type" value="Genomic_DNA"/>
</dbReference>
<name>A0A6L2KA98_TANCI</name>
<gene>
    <name evidence="1" type="ORF">Tci_017645</name>
</gene>
<comment type="caution">
    <text evidence="1">The sequence shown here is derived from an EMBL/GenBank/DDBJ whole genome shotgun (WGS) entry which is preliminary data.</text>
</comment>
<reference evidence="1" key="1">
    <citation type="journal article" date="2019" name="Sci. Rep.">
        <title>Draft genome of Tanacetum cinerariifolium, the natural source of mosquito coil.</title>
        <authorList>
            <person name="Yamashiro T."/>
            <person name="Shiraishi A."/>
            <person name="Satake H."/>
            <person name="Nakayama K."/>
        </authorList>
    </citation>
    <scope>NUCLEOTIDE SEQUENCE</scope>
</reference>
<protein>
    <recommendedName>
        <fullName evidence="2">Pre-mRNA splicing Prp18-interacting factor</fullName>
    </recommendedName>
</protein>
<evidence type="ECO:0000313" key="1">
    <source>
        <dbReference type="EMBL" id="GEU45667.1"/>
    </source>
</evidence>
<organism evidence="1">
    <name type="scientific">Tanacetum cinerariifolium</name>
    <name type="common">Dalmatian daisy</name>
    <name type="synonym">Chrysanthemum cinerariifolium</name>
    <dbReference type="NCBI Taxonomy" id="118510"/>
    <lineage>
        <taxon>Eukaryota</taxon>
        <taxon>Viridiplantae</taxon>
        <taxon>Streptophyta</taxon>
        <taxon>Embryophyta</taxon>
        <taxon>Tracheophyta</taxon>
        <taxon>Spermatophyta</taxon>
        <taxon>Magnoliopsida</taxon>
        <taxon>eudicotyledons</taxon>
        <taxon>Gunneridae</taxon>
        <taxon>Pentapetalae</taxon>
        <taxon>asterids</taxon>
        <taxon>campanulids</taxon>
        <taxon>Asterales</taxon>
        <taxon>Asteraceae</taxon>
        <taxon>Asteroideae</taxon>
        <taxon>Anthemideae</taxon>
        <taxon>Anthemidinae</taxon>
        <taxon>Tanacetum</taxon>
    </lineage>
</organism>